<dbReference type="EMBL" id="GGFL01008572">
    <property type="protein sequence ID" value="MBW72750.1"/>
    <property type="molecule type" value="Transcribed_RNA"/>
</dbReference>
<sequence>MWSLLLSLLLSFLRTDPACVVLLLLLDGDLKPLLGSVGGGFGRLPWIPLAAAAVACWLPGSLLLNPPKNKCVRSAKVRWRTRAVNDEPFGRLFRILSGGPHPRPDRFLFCVLFVHLFPTAVPKNTGPNGMLYAHHAAHAPGSALPWSLVTFSRHEDAAWDSPFPPGEMSFVLVTPLHYITGQYVSE</sequence>
<name>A0A2M4D5A5_ANODA</name>
<evidence type="ECO:0000256" key="1">
    <source>
        <dbReference type="SAM" id="SignalP"/>
    </source>
</evidence>
<accession>A0A2M4D5A5</accession>
<evidence type="ECO:0000313" key="2">
    <source>
        <dbReference type="EMBL" id="MBW72750.1"/>
    </source>
</evidence>
<dbReference type="AlphaFoldDB" id="A0A2M4D5A5"/>
<feature type="chain" id="PRO_5014759897" evidence="1">
    <location>
        <begin position="16"/>
        <end position="186"/>
    </location>
</feature>
<protein>
    <submittedName>
        <fullName evidence="2">Putative secreted protein</fullName>
    </submittedName>
</protein>
<feature type="signal peptide" evidence="1">
    <location>
        <begin position="1"/>
        <end position="15"/>
    </location>
</feature>
<proteinExistence type="predicted"/>
<organism evidence="2">
    <name type="scientific">Anopheles darlingi</name>
    <name type="common">Mosquito</name>
    <dbReference type="NCBI Taxonomy" id="43151"/>
    <lineage>
        <taxon>Eukaryota</taxon>
        <taxon>Metazoa</taxon>
        <taxon>Ecdysozoa</taxon>
        <taxon>Arthropoda</taxon>
        <taxon>Hexapoda</taxon>
        <taxon>Insecta</taxon>
        <taxon>Pterygota</taxon>
        <taxon>Neoptera</taxon>
        <taxon>Endopterygota</taxon>
        <taxon>Diptera</taxon>
        <taxon>Nematocera</taxon>
        <taxon>Culicoidea</taxon>
        <taxon>Culicidae</taxon>
        <taxon>Anophelinae</taxon>
        <taxon>Anopheles</taxon>
    </lineage>
</organism>
<keyword evidence="1" id="KW-0732">Signal</keyword>
<reference evidence="2" key="1">
    <citation type="submission" date="2018-01" db="EMBL/GenBank/DDBJ databases">
        <title>An insight into the sialome of Amazonian anophelines.</title>
        <authorList>
            <person name="Ribeiro J.M."/>
            <person name="Scarpassa V."/>
            <person name="Calvo E."/>
        </authorList>
    </citation>
    <scope>NUCLEOTIDE SEQUENCE</scope>
</reference>